<dbReference type="EMBL" id="FOQT01000002">
    <property type="protein sequence ID" value="SFI05616.1"/>
    <property type="molecule type" value="Genomic_DNA"/>
</dbReference>
<reference evidence="2 3" key="1">
    <citation type="submission" date="2016-10" db="EMBL/GenBank/DDBJ databases">
        <authorList>
            <person name="de Groot N.N."/>
        </authorList>
    </citation>
    <scope>NUCLEOTIDE SEQUENCE [LARGE SCALE GENOMIC DNA]</scope>
    <source>
        <strain evidence="2 3">DSM 26000</strain>
    </source>
</reference>
<dbReference type="GO" id="GO:0006355">
    <property type="term" value="P:regulation of DNA-templated transcription"/>
    <property type="evidence" value="ECO:0007669"/>
    <property type="project" value="InterPro"/>
</dbReference>
<dbReference type="InterPro" id="IPR027417">
    <property type="entry name" value="P-loop_NTPase"/>
</dbReference>
<dbReference type="SUPFAM" id="SSF52540">
    <property type="entry name" value="P-loop containing nucleoside triphosphate hydrolases"/>
    <property type="match status" value="1"/>
</dbReference>
<dbReference type="InterPro" id="IPR002078">
    <property type="entry name" value="Sigma_54_int"/>
</dbReference>
<accession>A0A1I3F2Z6</accession>
<dbReference type="PANTHER" id="PTHR30267:SF2">
    <property type="entry name" value="PROTEIN PRKA"/>
    <property type="match status" value="1"/>
</dbReference>
<dbReference type="GO" id="GO:0004672">
    <property type="term" value="F:protein kinase activity"/>
    <property type="evidence" value="ECO:0007669"/>
    <property type="project" value="TreeGrafter"/>
</dbReference>
<organism evidence="2 3">
    <name type="scientific">Halpernia frigidisoli</name>
    <dbReference type="NCBI Taxonomy" id="1125876"/>
    <lineage>
        <taxon>Bacteria</taxon>
        <taxon>Pseudomonadati</taxon>
        <taxon>Bacteroidota</taxon>
        <taxon>Flavobacteriia</taxon>
        <taxon>Flavobacteriales</taxon>
        <taxon>Weeksellaceae</taxon>
        <taxon>Chryseobacterium group</taxon>
        <taxon>Halpernia</taxon>
    </lineage>
</organism>
<dbReference type="Gene3D" id="3.40.50.300">
    <property type="entry name" value="P-loop containing nucleotide triphosphate hydrolases"/>
    <property type="match status" value="1"/>
</dbReference>
<dbReference type="OrthoDB" id="9760760at2"/>
<proteinExistence type="predicted"/>
<dbReference type="GO" id="GO:0005524">
    <property type="term" value="F:ATP binding"/>
    <property type="evidence" value="ECO:0007669"/>
    <property type="project" value="InterPro"/>
</dbReference>
<evidence type="ECO:0000313" key="2">
    <source>
        <dbReference type="EMBL" id="SFI05616.1"/>
    </source>
</evidence>
<sequence length="484" mass="54939">MKQDTTFKDLKKSGYTDKTINQEIQANLIKKIKAKEPVFEGLWGYEDTVVPQLKKAILAGHHINLLGLRGQAKTRIARSMVSLLDEYMPIVKGSEINDSPFQPISKFARDLIEEKGDETPISWVHRSDRFFEKLATPDVNVSDLIGDIDPIKAATLKLPYSDERVLHYGMIPRANRCIFVLNELPDLQARIQVSLFNILQEGDIQIRGFQLRMPLDIQFVFTANPEDYTNRGSIVTPLKDRIGSQIFTHYPKTIELAKQITEQEAKISVEDKAQISVPTLAKDLLEEVAFAARESEYVDEKSGVSARLTISAMENLMAAAKLRLIESNSEKTTVRLVDFISIIPSITGKIELVYEGEQEGADFVAKILIDKAVMNEFEKIFPRISKLEKEGKKNAYTDLIQWFEKNELELNFTDTDEEFFASLKTVKPLTEIISEYATDFSKEDQNFCKELILWALTISKKLDKADSQNSSKFDAAGIGQYYKN</sequence>
<dbReference type="AlphaFoldDB" id="A0A1I3F2Z6"/>
<dbReference type="Pfam" id="PF00158">
    <property type="entry name" value="Sigma54_activat"/>
    <property type="match status" value="1"/>
</dbReference>
<name>A0A1I3F2Z6_9FLAO</name>
<keyword evidence="3" id="KW-1185">Reference proteome</keyword>
<evidence type="ECO:0000313" key="3">
    <source>
        <dbReference type="Proteomes" id="UP000198931"/>
    </source>
</evidence>
<evidence type="ECO:0000259" key="1">
    <source>
        <dbReference type="Pfam" id="PF00158"/>
    </source>
</evidence>
<dbReference type="RefSeq" id="WP_090079175.1">
    <property type="nucleotide sequence ID" value="NZ_FOQT01000002.1"/>
</dbReference>
<dbReference type="Proteomes" id="UP000198931">
    <property type="component" value="Unassembled WGS sequence"/>
</dbReference>
<dbReference type="STRING" id="1125876.SAMN05443292_1124"/>
<protein>
    <submittedName>
        <fullName evidence="2">Magnesium chelatase subunit I</fullName>
    </submittedName>
</protein>
<dbReference type="PANTHER" id="PTHR30267">
    <property type="entry name" value="PROTEIN KINASE PRKA"/>
    <property type="match status" value="1"/>
</dbReference>
<feature type="domain" description="Sigma-54 factor interaction" evidence="1">
    <location>
        <begin position="167"/>
        <end position="224"/>
    </location>
</feature>
<gene>
    <name evidence="2" type="ORF">SAMN05443292_1124</name>
</gene>